<keyword evidence="7" id="KW-1133">Transmembrane helix</keyword>
<accession>A0A9N9ID29</accession>
<dbReference type="PANTHER" id="PTHR31030">
    <property type="entry name" value="PLASMA MEMBRANE FUSION PROTEIN PRM1"/>
    <property type="match status" value="1"/>
</dbReference>
<keyword evidence="9" id="KW-0325">Glycoprotein</keyword>
<dbReference type="GO" id="GO:0032220">
    <property type="term" value="P:plasma membrane fusion involved in cytogamy"/>
    <property type="evidence" value="ECO:0007669"/>
    <property type="project" value="TreeGrafter"/>
</dbReference>
<reference evidence="11" key="1">
    <citation type="submission" date="2021-06" db="EMBL/GenBank/DDBJ databases">
        <authorList>
            <person name="Kallberg Y."/>
            <person name="Tangrot J."/>
            <person name="Rosling A."/>
        </authorList>
    </citation>
    <scope>NUCLEOTIDE SEQUENCE</scope>
    <source>
        <strain evidence="11">IN212</strain>
    </source>
</reference>
<proteinExistence type="inferred from homology"/>
<dbReference type="AlphaFoldDB" id="A0A9N9ID29"/>
<evidence type="ECO:0000256" key="3">
    <source>
        <dbReference type="ARBA" id="ARBA00004196"/>
    </source>
</evidence>
<dbReference type="OrthoDB" id="10248838at2759"/>
<evidence type="ECO:0000256" key="1">
    <source>
        <dbReference type="ARBA" id="ARBA00002512"/>
    </source>
</evidence>
<evidence type="ECO:0000256" key="8">
    <source>
        <dbReference type="ARBA" id="ARBA00023136"/>
    </source>
</evidence>
<keyword evidence="6 10" id="KW-0184">Conjugation</keyword>
<keyword evidence="8" id="KW-0472">Membrane</keyword>
<keyword evidence="10" id="KW-1003">Cell membrane</keyword>
<protein>
    <recommendedName>
        <fullName evidence="10">Plasma membrane fusion protein PRM1</fullName>
    </recommendedName>
</protein>
<sequence>MNSIQPLVDEVKEKALKSCDSLELATSTLISLPHFMADGFNRATVDSINLSIKGASKTLDFGILALEVAEAVKVLQAFSTTQLTNIKTGIDKDISSVNAALNSVRSAISTAGSLFGNINVPTVTIPSADALNSFLLPTSNNVAGLDALSQNIPTIADIETKLDNLVTIPFEQLRKLVQSTMSNLTFNQTILPVPPPNNLKFCAN</sequence>
<evidence type="ECO:0000313" key="11">
    <source>
        <dbReference type="EMBL" id="CAG8730530.1"/>
    </source>
</evidence>
<evidence type="ECO:0000256" key="7">
    <source>
        <dbReference type="ARBA" id="ARBA00022989"/>
    </source>
</evidence>
<dbReference type="GO" id="GO:0005886">
    <property type="term" value="C:plasma membrane"/>
    <property type="evidence" value="ECO:0007669"/>
    <property type="project" value="UniProtKB-SubCell"/>
</dbReference>
<dbReference type="Proteomes" id="UP000789396">
    <property type="component" value="Unassembled WGS sequence"/>
</dbReference>
<keyword evidence="12" id="KW-1185">Reference proteome</keyword>
<comment type="caution">
    <text evidence="11">The sequence shown here is derived from an EMBL/GenBank/DDBJ whole genome shotgun (WGS) entry which is preliminary data.</text>
</comment>
<evidence type="ECO:0000256" key="5">
    <source>
        <dbReference type="ARBA" id="ARBA00022692"/>
    </source>
</evidence>
<name>A0A9N9ID29_9GLOM</name>
<comment type="similarity">
    <text evidence="4 10">Belongs to the PRM1 family.</text>
</comment>
<evidence type="ECO:0000256" key="2">
    <source>
        <dbReference type="ARBA" id="ARBA00004127"/>
    </source>
</evidence>
<keyword evidence="5" id="KW-0812">Transmembrane</keyword>
<evidence type="ECO:0000313" key="12">
    <source>
        <dbReference type="Proteomes" id="UP000789396"/>
    </source>
</evidence>
<feature type="non-terminal residue" evidence="11">
    <location>
        <position position="204"/>
    </location>
</feature>
<gene>
    <name evidence="11" type="ORF">RFULGI_LOCUS12101</name>
</gene>
<dbReference type="GO" id="GO:0012505">
    <property type="term" value="C:endomembrane system"/>
    <property type="evidence" value="ECO:0007669"/>
    <property type="project" value="UniProtKB-SubCell"/>
</dbReference>
<evidence type="ECO:0000256" key="4">
    <source>
        <dbReference type="ARBA" id="ARBA00010780"/>
    </source>
</evidence>
<organism evidence="11 12">
    <name type="scientific">Racocetra fulgida</name>
    <dbReference type="NCBI Taxonomy" id="60492"/>
    <lineage>
        <taxon>Eukaryota</taxon>
        <taxon>Fungi</taxon>
        <taxon>Fungi incertae sedis</taxon>
        <taxon>Mucoromycota</taxon>
        <taxon>Glomeromycotina</taxon>
        <taxon>Glomeromycetes</taxon>
        <taxon>Diversisporales</taxon>
        <taxon>Gigasporaceae</taxon>
        <taxon>Racocetra</taxon>
    </lineage>
</organism>
<dbReference type="PANTHER" id="PTHR31030:SF1">
    <property type="entry name" value="PLASMA MEMBRANE FUSION PROTEIN PRM1"/>
    <property type="match status" value="1"/>
</dbReference>
<evidence type="ECO:0000256" key="10">
    <source>
        <dbReference type="RuleBase" id="RU366035"/>
    </source>
</evidence>
<comment type="subcellular location">
    <subcellularLocation>
        <location evidence="3">Cell envelope</location>
    </subcellularLocation>
    <subcellularLocation>
        <location evidence="10">Cell membrane</location>
        <topology evidence="10">Multi-pass membrane protein</topology>
    </subcellularLocation>
    <subcellularLocation>
        <location evidence="2">Endomembrane system</location>
        <topology evidence="2">Multi-pass membrane protein</topology>
    </subcellularLocation>
</comment>
<dbReference type="InterPro" id="IPR026777">
    <property type="entry name" value="PRM1"/>
</dbReference>
<evidence type="ECO:0000256" key="6">
    <source>
        <dbReference type="ARBA" id="ARBA00022971"/>
    </source>
</evidence>
<dbReference type="EMBL" id="CAJVPZ010028177">
    <property type="protein sequence ID" value="CAG8730530.1"/>
    <property type="molecule type" value="Genomic_DNA"/>
</dbReference>
<dbReference type="GO" id="GO:0043332">
    <property type="term" value="C:mating projection tip"/>
    <property type="evidence" value="ECO:0007669"/>
    <property type="project" value="UniProtKB-UniRule"/>
</dbReference>
<comment type="function">
    <text evidence="1 10">Involved in cell fusion during mating by stabilizing the plasma membrane fusion event.</text>
</comment>
<evidence type="ECO:0000256" key="9">
    <source>
        <dbReference type="ARBA" id="ARBA00023180"/>
    </source>
</evidence>